<dbReference type="InterPro" id="IPR011051">
    <property type="entry name" value="RmlC_Cupin_sf"/>
</dbReference>
<proteinExistence type="predicted"/>
<dbReference type="Proteomes" id="UP000444185">
    <property type="component" value="Unassembled WGS sequence"/>
</dbReference>
<evidence type="ECO:0000313" key="1">
    <source>
        <dbReference type="EMBL" id="MXO50387.1"/>
    </source>
</evidence>
<dbReference type="SUPFAM" id="SSF51182">
    <property type="entry name" value="RmlC-like cupins"/>
    <property type="match status" value="1"/>
</dbReference>
<name>A0A844XYY3_9SPHN</name>
<reference evidence="1 2" key="1">
    <citation type="submission" date="2019-12" db="EMBL/GenBank/DDBJ databases">
        <title>Genomic-based taxomic classification of the family Erythrobacteraceae.</title>
        <authorList>
            <person name="Xu L."/>
        </authorList>
    </citation>
    <scope>NUCLEOTIDE SEQUENCE [LARGE SCALE GENOMIC DNA]</scope>
    <source>
        <strain evidence="1 2">DSM 16225</strain>
    </source>
</reference>
<sequence>MALDERDWRRARFAGLESFGIDRRHALAGGLATLSFALLGCELAAAKPAQRMAARDWIERQGELARALKGGEIAPAQWMADVEQLASEIEIAELMATVDQARITANPASDTNDPRKRTVRFLDEQGEPRRLGYGAAFFDFEPHNVITPHGHRHMVSSHLVVGGSFRVRNFDRLRDEEGAMIVRPTRDYVAETGQLSAMTPDRDNIHWFVPQGGSARTFDVVISGLDPGEDDYEIEAIDPIGGTVLEDGSIRAPKIAFEAASEKYTTAL</sequence>
<gene>
    <name evidence="1" type="ORF">GRI42_03600</name>
</gene>
<dbReference type="OrthoDB" id="7432190at2"/>
<accession>A0A844XYY3</accession>
<comment type="caution">
    <text evidence="1">The sequence shown here is derived from an EMBL/GenBank/DDBJ whole genome shotgun (WGS) entry which is preliminary data.</text>
</comment>
<dbReference type="EMBL" id="WTYF01000004">
    <property type="protein sequence ID" value="MXO50387.1"/>
    <property type="molecule type" value="Genomic_DNA"/>
</dbReference>
<organism evidence="1 2">
    <name type="scientific">Qipengyuania gaetbuli</name>
    <dbReference type="NCBI Taxonomy" id="266952"/>
    <lineage>
        <taxon>Bacteria</taxon>
        <taxon>Pseudomonadati</taxon>
        <taxon>Pseudomonadota</taxon>
        <taxon>Alphaproteobacteria</taxon>
        <taxon>Sphingomonadales</taxon>
        <taxon>Erythrobacteraceae</taxon>
        <taxon>Qipengyuania</taxon>
    </lineage>
</organism>
<protein>
    <submittedName>
        <fullName evidence="1">Uncharacterized protein</fullName>
    </submittedName>
</protein>
<dbReference type="RefSeq" id="WP_160606988.1">
    <property type="nucleotide sequence ID" value="NZ_WTYF01000004.1"/>
</dbReference>
<dbReference type="AlphaFoldDB" id="A0A844XYY3"/>
<evidence type="ECO:0000313" key="2">
    <source>
        <dbReference type="Proteomes" id="UP000444185"/>
    </source>
</evidence>
<keyword evidence="2" id="KW-1185">Reference proteome</keyword>